<dbReference type="OrthoDB" id="459662at2"/>
<name>A0A7Z9BKU5_9CYAN</name>
<comment type="caution">
    <text evidence="2">The sequence shown here is derived from an EMBL/GenBank/DDBJ whole genome shotgun (WGS) entry which is preliminary data.</text>
</comment>
<evidence type="ECO:0000313" key="3">
    <source>
        <dbReference type="Proteomes" id="UP000184550"/>
    </source>
</evidence>
<protein>
    <submittedName>
        <fullName evidence="2">Uncharacterized protein</fullName>
    </submittedName>
</protein>
<feature type="compositionally biased region" description="Polar residues" evidence="1">
    <location>
        <begin position="37"/>
        <end position="51"/>
    </location>
</feature>
<organism evidence="2 3">
    <name type="scientific">Planktothrix serta PCC 8927</name>
    <dbReference type="NCBI Taxonomy" id="671068"/>
    <lineage>
        <taxon>Bacteria</taxon>
        <taxon>Bacillati</taxon>
        <taxon>Cyanobacteriota</taxon>
        <taxon>Cyanophyceae</taxon>
        <taxon>Oscillatoriophycideae</taxon>
        <taxon>Oscillatoriales</taxon>
        <taxon>Microcoleaceae</taxon>
        <taxon>Planktothrix</taxon>
    </lineage>
</organism>
<reference evidence="2" key="1">
    <citation type="submission" date="2019-10" db="EMBL/GenBank/DDBJ databases">
        <authorList>
            <consortium name="Genoscope - CEA"/>
            <person name="William W."/>
        </authorList>
    </citation>
    <scope>NUCLEOTIDE SEQUENCE [LARGE SCALE GENOMIC DNA]</scope>
    <source>
        <strain evidence="2">BBR_PRJEB10992</strain>
    </source>
</reference>
<feature type="compositionally biased region" description="Basic and acidic residues" evidence="1">
    <location>
        <begin position="58"/>
        <end position="67"/>
    </location>
</feature>
<sequence length="168" mass="18482">MKLNIAITFLSLIFIGLTRSELIQATPENHLSYPLTQQTTAQETSPINCGNPQGCIEDSPRNPEDKNTPTIVNPENYSTLEGDRPEFSWYTVEGATTYIVRLVYSGSSEGIGERTITAKTVTPDAKGVITIPYPFNTALQPGREYKLTVETDVPNSKVGLTVFKVRSP</sequence>
<dbReference type="Gene3D" id="2.60.40.10">
    <property type="entry name" value="Immunoglobulins"/>
    <property type="match status" value="1"/>
</dbReference>
<feature type="region of interest" description="Disordered" evidence="1">
    <location>
        <begin position="37"/>
        <end position="73"/>
    </location>
</feature>
<dbReference type="InterPro" id="IPR013783">
    <property type="entry name" value="Ig-like_fold"/>
</dbReference>
<evidence type="ECO:0000313" key="2">
    <source>
        <dbReference type="EMBL" id="VXD14916.1"/>
    </source>
</evidence>
<dbReference type="RefSeq" id="WP_083619029.1">
    <property type="nucleotide sequence ID" value="NZ_LR734850.1"/>
</dbReference>
<dbReference type="EMBL" id="CZCU02000106">
    <property type="protein sequence ID" value="VXD14916.1"/>
    <property type="molecule type" value="Genomic_DNA"/>
</dbReference>
<dbReference type="AlphaFoldDB" id="A0A7Z9BKU5"/>
<evidence type="ECO:0000256" key="1">
    <source>
        <dbReference type="SAM" id="MobiDB-lite"/>
    </source>
</evidence>
<dbReference type="Proteomes" id="UP000184550">
    <property type="component" value="Unassembled WGS sequence"/>
</dbReference>
<accession>A0A7Z9BKU5</accession>
<keyword evidence="3" id="KW-1185">Reference proteome</keyword>
<proteinExistence type="predicted"/>
<gene>
    <name evidence="2" type="ORF">PL8927_330044</name>
</gene>